<dbReference type="Gene3D" id="2.60.120.10">
    <property type="entry name" value="Jelly Rolls"/>
    <property type="match status" value="1"/>
</dbReference>
<dbReference type="SUPFAM" id="SSF51182">
    <property type="entry name" value="RmlC-like cupins"/>
    <property type="match status" value="1"/>
</dbReference>
<dbReference type="RefSeq" id="WP_200311137.1">
    <property type="nucleotide sequence ID" value="NZ_JAENIM010000039.1"/>
</dbReference>
<protein>
    <submittedName>
        <fullName evidence="2">Cupin domain-containing protein</fullName>
    </submittedName>
</protein>
<dbReference type="AlphaFoldDB" id="A0A8J7ME84"/>
<dbReference type="InterPro" id="IPR011051">
    <property type="entry name" value="RmlC_Cupin_sf"/>
</dbReference>
<dbReference type="Pfam" id="PF07883">
    <property type="entry name" value="Cupin_2"/>
    <property type="match status" value="1"/>
</dbReference>
<evidence type="ECO:0000259" key="1">
    <source>
        <dbReference type="Pfam" id="PF07883"/>
    </source>
</evidence>
<feature type="domain" description="Cupin type-2" evidence="1">
    <location>
        <begin position="63"/>
        <end position="119"/>
    </location>
</feature>
<evidence type="ECO:0000313" key="2">
    <source>
        <dbReference type="EMBL" id="MBK1791123.1"/>
    </source>
</evidence>
<organism evidence="2 3">
    <name type="scientific">Persicirhabdus sediminis</name>
    <dbReference type="NCBI Taxonomy" id="454144"/>
    <lineage>
        <taxon>Bacteria</taxon>
        <taxon>Pseudomonadati</taxon>
        <taxon>Verrucomicrobiota</taxon>
        <taxon>Verrucomicrobiia</taxon>
        <taxon>Verrucomicrobiales</taxon>
        <taxon>Verrucomicrobiaceae</taxon>
        <taxon>Persicirhabdus</taxon>
    </lineage>
</organism>
<gene>
    <name evidence="2" type="ORF">JIN82_08160</name>
</gene>
<evidence type="ECO:0000313" key="3">
    <source>
        <dbReference type="Proteomes" id="UP000624703"/>
    </source>
</evidence>
<dbReference type="InterPro" id="IPR014710">
    <property type="entry name" value="RmlC-like_jellyroll"/>
</dbReference>
<reference evidence="2" key="1">
    <citation type="submission" date="2021-01" db="EMBL/GenBank/DDBJ databases">
        <title>Modified the classification status of verrucomicrobia.</title>
        <authorList>
            <person name="Feng X."/>
        </authorList>
    </citation>
    <scope>NUCLEOTIDE SEQUENCE</scope>
    <source>
        <strain evidence="2">_KCTC 22039</strain>
    </source>
</reference>
<accession>A0A8J7ME84</accession>
<dbReference type="CDD" id="cd06981">
    <property type="entry name" value="cupin_reut_a1446"/>
    <property type="match status" value="1"/>
</dbReference>
<sequence length="120" mass="13263">MSDSQPSKPADDFIPVASGSLLDPLPSQLGEEVFEILAQSDAVKIERIVSRGHSSPAEGWYDQSQNEWVMVVSGAGVVEYDNGEEFYLAAGEFLHIPAHQKHKVSWTDAKQPTVWLAVFY</sequence>
<name>A0A8J7ME84_9BACT</name>
<dbReference type="Proteomes" id="UP000624703">
    <property type="component" value="Unassembled WGS sequence"/>
</dbReference>
<dbReference type="EMBL" id="JAENIM010000039">
    <property type="protein sequence ID" value="MBK1791123.1"/>
    <property type="molecule type" value="Genomic_DNA"/>
</dbReference>
<keyword evidence="3" id="KW-1185">Reference proteome</keyword>
<comment type="caution">
    <text evidence="2">The sequence shown here is derived from an EMBL/GenBank/DDBJ whole genome shotgun (WGS) entry which is preliminary data.</text>
</comment>
<dbReference type="InterPro" id="IPR013096">
    <property type="entry name" value="Cupin_2"/>
</dbReference>
<proteinExistence type="predicted"/>